<evidence type="ECO:0000313" key="3">
    <source>
        <dbReference type="Proteomes" id="UP000594015"/>
    </source>
</evidence>
<keyword evidence="2" id="KW-0378">Hydrolase</keyword>
<name>A0AAE7NID8_9BRAD</name>
<dbReference type="Proteomes" id="UP000594015">
    <property type="component" value="Chromosome"/>
</dbReference>
<dbReference type="PANTHER" id="PTHR42927">
    <property type="entry name" value="HELICASE SUPERFAMILY 1 AND 2 DOMAIN-CONTAINING PROTEIN"/>
    <property type="match status" value="1"/>
</dbReference>
<proteinExistence type="predicted"/>
<dbReference type="PROSITE" id="PS51192">
    <property type="entry name" value="HELICASE_ATP_BIND_1"/>
    <property type="match status" value="1"/>
</dbReference>
<dbReference type="Gene3D" id="3.90.1570.50">
    <property type="match status" value="1"/>
</dbReference>
<dbReference type="AlphaFoldDB" id="A0AAE7NID8"/>
<dbReference type="InterPro" id="IPR027417">
    <property type="entry name" value="P-loop_NTPase"/>
</dbReference>
<keyword evidence="2" id="KW-0540">Nuclease</keyword>
<dbReference type="SMART" id="SM00487">
    <property type="entry name" value="DEXDc"/>
    <property type="match status" value="1"/>
</dbReference>
<dbReference type="Pfam" id="PF18766">
    <property type="entry name" value="SWI2_SNF2"/>
    <property type="match status" value="1"/>
</dbReference>
<sequence length="1018" mass="115524">MSSRSKHSELRFEDAIELELLARGYDKRKPETFATTLGLFPADVVEYIKTSQPKKWQKLSDIQRDAAEATLLDALNKELTTKGSLHVLRHGFKCFGTTFQMAAFKPASGMNPDTIAAYEQNILTITRQVKFNPDTEQSVDVVLAVNGIPVVTAELKNPMTGQNVEHAKHQYASNRDPRLTLFRFKERSLVHFAVDPDLVFMTTKLEGRSTAWLPFNRGYCNGAGNPPGEGGNYRTAYLWEEALTRESLLDILARFVHLQIDERQIRTDKGVRTVRKETMIFPRYHQLAVVRRLVDHAQANSSGRNYLIQHSAGSGKSNSIAWLAHHLAGLHDVKDQKVFDTVVVITDRLVLDQQLQDTIYQFEHKKGVVEKIDEDTQQLAKALANRVPIIISTIQKFPFITGAIATLGKKGDQVAIDSANRRYAIIVDEAHSSSAGETAQALRGILNKEGIEAAVAAQLLDDQDDSDLTPEARENMLREMAKRPRQPNLSYFAFTATPKFKTKALFDEPGDDGKSPFHLYSMRQAIQEGFIMDVLANYTTYKAYFGLVKEVADDPEVPEREAAKALARFLAFHPHNLRQKVEVIVEHFRTFTRHKIGGRAKAMVVTGSRLHAVRYKQGIDKYILEKGYTDIKTLVAFSGTVEDPELEGKTYTEVGMNGGIRESELPEKFSGEEYQVLIVAEKYQTGFDQPLLHTMYVDKRLDHIQAVQTLSRLNRRAAGKDDTFVLDFVNERDEILKAFKPYYEATEIGEMPDVHQLYAIQHELEASPVINQPEITQFCEIWFRNRREPTAGEHKQLNGFLDQAVIRFGQLNDADKKAFKSKLVSFRNLYAFLAQIIPYQDSDLEKLYTYARFLLLKLPRRAEGPGYELEDEVALRFYRLQKISEGGIDLEEGEAEPLKGPTEVGTRGAEDKSVVLSKLVDKLNERFGTEFKQADQLFFDQIAEAAVDNETLQTAAKVNSLDNFKPVFDRLLEGLFIDRMDGNEEIFDKIMNDPVFRGLASEQLMREVYERLRGRPNM</sequence>
<dbReference type="Pfam" id="PF04313">
    <property type="entry name" value="HSDR_N"/>
    <property type="match status" value="1"/>
</dbReference>
<feature type="domain" description="Helicase ATP-binding" evidence="1">
    <location>
        <begin position="297"/>
        <end position="516"/>
    </location>
</feature>
<dbReference type="EMBL" id="CP030050">
    <property type="protein sequence ID" value="QOZ66554.1"/>
    <property type="molecule type" value="Genomic_DNA"/>
</dbReference>
<dbReference type="GO" id="GO:0009307">
    <property type="term" value="P:DNA restriction-modification system"/>
    <property type="evidence" value="ECO:0007669"/>
    <property type="project" value="UniProtKB-KW"/>
</dbReference>
<dbReference type="InterPro" id="IPR040980">
    <property type="entry name" value="SWI2_SNF2"/>
</dbReference>
<dbReference type="Pfam" id="PF22679">
    <property type="entry name" value="T1R_D3-like"/>
    <property type="match status" value="1"/>
</dbReference>
<dbReference type="PANTHER" id="PTHR42927:SF1">
    <property type="entry name" value="HELICASE SUPERFAMILY 1 AND 2 DOMAIN-CONTAINING PROTEIN"/>
    <property type="match status" value="1"/>
</dbReference>
<keyword evidence="2" id="KW-0255">Endonuclease</keyword>
<dbReference type="Gene3D" id="3.40.50.300">
    <property type="entry name" value="P-loop containing nucleotide triphosphate hydrolases"/>
    <property type="match status" value="3"/>
</dbReference>
<reference evidence="2 3" key="1">
    <citation type="submission" date="2018-06" db="EMBL/GenBank/DDBJ databases">
        <title>Comparative genomics of Bradyrhizobium nodulating Arachidis hypogaea.</title>
        <authorList>
            <person name="Li Y."/>
        </authorList>
    </citation>
    <scope>NUCLEOTIDE SEQUENCE [LARGE SCALE GENOMIC DNA]</scope>
    <source>
        <strain evidence="2 3">CCBAU 051107</strain>
    </source>
</reference>
<dbReference type="GO" id="GO:0005524">
    <property type="term" value="F:ATP binding"/>
    <property type="evidence" value="ECO:0007669"/>
    <property type="project" value="UniProtKB-KW"/>
</dbReference>
<accession>A0AAE7NID8</accession>
<evidence type="ECO:0000313" key="2">
    <source>
        <dbReference type="EMBL" id="QOZ66554.1"/>
    </source>
</evidence>
<dbReference type="InterPro" id="IPR007409">
    <property type="entry name" value="Restrct_endonuc_type1_HsdR_N"/>
</dbReference>
<protein>
    <submittedName>
        <fullName evidence="2">Type I restriction endonuclease subunit R</fullName>
    </submittedName>
</protein>
<organism evidence="2 3">
    <name type="scientific">Bradyrhizobium arachidis</name>
    <dbReference type="NCBI Taxonomy" id="858423"/>
    <lineage>
        <taxon>Bacteria</taxon>
        <taxon>Pseudomonadati</taxon>
        <taxon>Pseudomonadota</taxon>
        <taxon>Alphaproteobacteria</taxon>
        <taxon>Hyphomicrobiales</taxon>
        <taxon>Nitrobacteraceae</taxon>
        <taxon>Bradyrhizobium</taxon>
    </lineage>
</organism>
<gene>
    <name evidence="2" type="ORF">WN72_09335</name>
</gene>
<dbReference type="GO" id="GO:0003677">
    <property type="term" value="F:DNA binding"/>
    <property type="evidence" value="ECO:0007669"/>
    <property type="project" value="UniProtKB-KW"/>
</dbReference>
<dbReference type="RefSeq" id="WP_092220601.1">
    <property type="nucleotide sequence ID" value="NZ_CP030050.1"/>
</dbReference>
<dbReference type="GO" id="GO:0009035">
    <property type="term" value="F:type I site-specific deoxyribonuclease activity"/>
    <property type="evidence" value="ECO:0007669"/>
    <property type="project" value="UniProtKB-EC"/>
</dbReference>
<dbReference type="REBASE" id="454748">
    <property type="entry name" value="Bar51107ORF9345P"/>
</dbReference>
<dbReference type="SUPFAM" id="SSF52540">
    <property type="entry name" value="P-loop containing nucleoside triphosphate hydrolases"/>
    <property type="match status" value="2"/>
</dbReference>
<dbReference type="InterPro" id="IPR014001">
    <property type="entry name" value="Helicase_ATP-bd"/>
</dbReference>
<dbReference type="KEGG" id="barh:WN72_09335"/>
<dbReference type="InterPro" id="IPR055180">
    <property type="entry name" value="HsdR_RecA-like_helicase_dom_2"/>
</dbReference>
<evidence type="ECO:0000259" key="1">
    <source>
        <dbReference type="PROSITE" id="PS51192"/>
    </source>
</evidence>